<evidence type="ECO:0000256" key="5">
    <source>
        <dbReference type="ARBA" id="ARBA00023157"/>
    </source>
</evidence>
<comment type="function">
    <text evidence="6">Has antibacterial activity.</text>
</comment>
<dbReference type="Ensembl" id="ENSCCNT00000014539.1">
    <property type="protein sequence ID" value="ENSCCNP00000011105.1"/>
    <property type="gene ID" value="ENSCCNG00000011510.1"/>
</dbReference>
<evidence type="ECO:0000256" key="1">
    <source>
        <dbReference type="ARBA" id="ARBA00004613"/>
    </source>
</evidence>
<dbReference type="GO" id="GO:0045087">
    <property type="term" value="P:innate immune response"/>
    <property type="evidence" value="ECO:0007669"/>
    <property type="project" value="InterPro"/>
</dbReference>
<keyword evidence="3 6" id="KW-0964">Secreted</keyword>
<organism evidence="8">
    <name type="scientific">Castor canadensis</name>
    <name type="common">American beaver</name>
    <dbReference type="NCBI Taxonomy" id="51338"/>
    <lineage>
        <taxon>Eukaryota</taxon>
        <taxon>Metazoa</taxon>
        <taxon>Chordata</taxon>
        <taxon>Craniata</taxon>
        <taxon>Vertebrata</taxon>
        <taxon>Euteleostomi</taxon>
        <taxon>Mammalia</taxon>
        <taxon>Eutheria</taxon>
        <taxon>Euarchontoglires</taxon>
        <taxon>Glires</taxon>
        <taxon>Rodentia</taxon>
        <taxon>Castorimorpha</taxon>
        <taxon>Castoridae</taxon>
        <taxon>Castor</taxon>
    </lineage>
</organism>
<comment type="subcellular location">
    <subcellularLocation>
        <location evidence="1 6">Secreted</location>
    </subcellularLocation>
</comment>
<dbReference type="Pfam" id="PF13841">
    <property type="entry name" value="Defensin_beta_2"/>
    <property type="match status" value="1"/>
</dbReference>
<evidence type="ECO:0000256" key="4">
    <source>
        <dbReference type="ARBA" id="ARBA00022729"/>
    </source>
</evidence>
<keyword evidence="6" id="KW-0929">Antimicrobial</keyword>
<sequence length="64" mass="7463">MYFLVSLSSLLSQFISSRRGVYRRIYCAKLSGRCETECLSFQVKIGGCRADLTPFCYKQRYFKS</sequence>
<evidence type="ECO:0000256" key="3">
    <source>
        <dbReference type="ARBA" id="ARBA00022525"/>
    </source>
</evidence>
<keyword evidence="4" id="KW-0732">Signal</keyword>
<dbReference type="InterPro" id="IPR025933">
    <property type="entry name" value="Beta_defensin_dom"/>
</dbReference>
<protein>
    <recommendedName>
        <fullName evidence="6">Beta-defensin</fullName>
    </recommendedName>
</protein>
<evidence type="ECO:0000259" key="7">
    <source>
        <dbReference type="Pfam" id="PF13841"/>
    </source>
</evidence>
<proteinExistence type="inferred from homology"/>
<name>A0A8C0WKX5_CASCN</name>
<dbReference type="AlphaFoldDB" id="A0A8C0WKX5"/>
<evidence type="ECO:0000313" key="8">
    <source>
        <dbReference type="Ensembl" id="ENSCCNP00000011105.1"/>
    </source>
</evidence>
<dbReference type="GO" id="GO:0005576">
    <property type="term" value="C:extracellular region"/>
    <property type="evidence" value="ECO:0007669"/>
    <property type="project" value="UniProtKB-SubCell"/>
</dbReference>
<reference evidence="8" key="1">
    <citation type="submission" date="2023-09" db="UniProtKB">
        <authorList>
            <consortium name="Ensembl"/>
        </authorList>
    </citation>
    <scope>IDENTIFICATION</scope>
</reference>
<keyword evidence="6" id="KW-0211">Defensin</keyword>
<accession>A0A8C0WKX5</accession>
<keyword evidence="6" id="KW-0044">Antibiotic</keyword>
<keyword evidence="5" id="KW-1015">Disulfide bond</keyword>
<dbReference type="GO" id="GO:0042742">
    <property type="term" value="P:defense response to bacterium"/>
    <property type="evidence" value="ECO:0007669"/>
    <property type="project" value="UniProtKB-UniRule"/>
</dbReference>
<evidence type="ECO:0000256" key="2">
    <source>
        <dbReference type="ARBA" id="ARBA00007371"/>
    </source>
</evidence>
<evidence type="ECO:0000256" key="6">
    <source>
        <dbReference type="RuleBase" id="RU231113"/>
    </source>
</evidence>
<comment type="similarity">
    <text evidence="2 6">Belongs to the beta-defensin family.</text>
</comment>
<feature type="domain" description="Beta-defensin" evidence="7">
    <location>
        <begin position="27"/>
        <end position="56"/>
    </location>
</feature>